<protein>
    <recommendedName>
        <fullName evidence="4">DUF3576 domain-containing protein</fullName>
    </recommendedName>
</protein>
<dbReference type="AlphaFoldDB" id="A0A4Y6PZ29"/>
<gene>
    <name evidence="2" type="ORF">FIV42_21675</name>
</gene>
<dbReference type="OrthoDB" id="5515529at2"/>
<organism evidence="2 3">
    <name type="scientific">Persicimonas caeni</name>
    <dbReference type="NCBI Taxonomy" id="2292766"/>
    <lineage>
        <taxon>Bacteria</taxon>
        <taxon>Deltaproteobacteria</taxon>
        <taxon>Bradymonadales</taxon>
        <taxon>Bradymonadaceae</taxon>
        <taxon>Persicimonas</taxon>
    </lineage>
</organism>
<evidence type="ECO:0000313" key="3">
    <source>
        <dbReference type="Proteomes" id="UP000315995"/>
    </source>
</evidence>
<sequence>MKGSQVKFVIALLALSVFGVTFGSGCAAMRASAARQAHINKMTKQHVYSMPCEQVWPTARQLLFTNGFSVKDTGEGTTMTLETEWAYQGQSSSRYLVQGIEPTESQCKVNFTKNTRSQNNHTSTNRDLDIEWQLLQKVDQESAQKILQEAEVKANAASAS</sequence>
<evidence type="ECO:0008006" key="4">
    <source>
        <dbReference type="Google" id="ProtNLM"/>
    </source>
</evidence>
<proteinExistence type="predicted"/>
<name>A0A4Y6PZ29_PERCE</name>
<dbReference type="PROSITE" id="PS51257">
    <property type="entry name" value="PROKAR_LIPOPROTEIN"/>
    <property type="match status" value="1"/>
</dbReference>
<reference evidence="2 3" key="1">
    <citation type="submission" date="2019-06" db="EMBL/GenBank/DDBJ databases">
        <title>Persicimonas caeni gen. nov., sp. nov., a predatory bacterium isolated from solar saltern.</title>
        <authorList>
            <person name="Wang S."/>
        </authorList>
    </citation>
    <scope>NUCLEOTIDE SEQUENCE [LARGE SCALE GENOMIC DNA]</scope>
    <source>
        <strain evidence="2 3">YN101</strain>
    </source>
</reference>
<accession>A0A4Y6PZ29</accession>
<feature type="chain" id="PRO_5030106724" description="DUF3576 domain-containing protein" evidence="1">
    <location>
        <begin position="28"/>
        <end position="160"/>
    </location>
</feature>
<keyword evidence="1" id="KW-0732">Signal</keyword>
<evidence type="ECO:0000313" key="2">
    <source>
        <dbReference type="EMBL" id="QDG53257.1"/>
    </source>
</evidence>
<evidence type="ECO:0000256" key="1">
    <source>
        <dbReference type="SAM" id="SignalP"/>
    </source>
</evidence>
<dbReference type="EMBL" id="CP041186">
    <property type="protein sequence ID" value="QDG53257.1"/>
    <property type="molecule type" value="Genomic_DNA"/>
</dbReference>
<keyword evidence="3" id="KW-1185">Reference proteome</keyword>
<feature type="signal peptide" evidence="1">
    <location>
        <begin position="1"/>
        <end position="27"/>
    </location>
</feature>
<dbReference type="Proteomes" id="UP000315995">
    <property type="component" value="Chromosome"/>
</dbReference>
<dbReference type="RefSeq" id="WP_141199718.1">
    <property type="nucleotide sequence ID" value="NZ_CP041186.1"/>
</dbReference>
<accession>A0A5B8YFQ1</accession>